<organism evidence="1 2">
    <name type="scientific">Flavobacterium croceum DSM 17960</name>
    <dbReference type="NCBI Taxonomy" id="1121886"/>
    <lineage>
        <taxon>Bacteria</taxon>
        <taxon>Pseudomonadati</taxon>
        <taxon>Bacteroidota</taxon>
        <taxon>Flavobacteriia</taxon>
        <taxon>Flavobacteriales</taxon>
        <taxon>Flavobacteriaceae</taxon>
        <taxon>Flavobacterium</taxon>
    </lineage>
</organism>
<proteinExistence type="predicted"/>
<dbReference type="EMBL" id="PQNY01000002">
    <property type="protein sequence ID" value="POS02698.1"/>
    <property type="molecule type" value="Genomic_DNA"/>
</dbReference>
<evidence type="ECO:0000313" key="1">
    <source>
        <dbReference type="EMBL" id="POS02698.1"/>
    </source>
</evidence>
<protein>
    <submittedName>
        <fullName evidence="1">Uncharacterized protein</fullName>
    </submittedName>
</protein>
<sequence>MVKDDKTKYEDLYLRWSKGNKTGLFCCASTLLMRSYFIPKYKGENENHIFLTHGCSTQGEAILTLPKNTKHKGIDYSFVVDYDIKTGKIGYIPERSFSLNELEVEVVNLKNGIKKPILFQNICLIAPEESCIDKMIFEKNRVEIIATLIDKNDKMREKTIVEKHTLEF</sequence>
<dbReference type="Proteomes" id="UP000237056">
    <property type="component" value="Unassembled WGS sequence"/>
</dbReference>
<dbReference type="RefSeq" id="WP_103724957.1">
    <property type="nucleotide sequence ID" value="NZ_PQNY01000002.1"/>
</dbReference>
<keyword evidence="2" id="KW-1185">Reference proteome</keyword>
<name>A0A2S4NAI1_9FLAO</name>
<accession>A0A2S4NAI1</accession>
<dbReference type="OrthoDB" id="645057at2"/>
<reference evidence="1 2" key="1">
    <citation type="submission" date="2018-01" db="EMBL/GenBank/DDBJ databases">
        <title>Genomic Encyclopedia of Type Strains, Phase I: the one thousand microbial genomes (KMG-I) project.</title>
        <authorList>
            <person name="Goeker M."/>
        </authorList>
    </citation>
    <scope>NUCLEOTIDE SEQUENCE [LARGE SCALE GENOMIC DNA]</scope>
    <source>
        <strain evidence="1 2">DSM 17960</strain>
    </source>
</reference>
<dbReference type="AlphaFoldDB" id="A0A2S4NAI1"/>
<evidence type="ECO:0000313" key="2">
    <source>
        <dbReference type="Proteomes" id="UP000237056"/>
    </source>
</evidence>
<gene>
    <name evidence="1" type="ORF">Q361_1028</name>
</gene>
<comment type="caution">
    <text evidence="1">The sequence shown here is derived from an EMBL/GenBank/DDBJ whole genome shotgun (WGS) entry which is preliminary data.</text>
</comment>